<accession>A0A0X8GY20</accession>
<dbReference type="Proteomes" id="UP000063781">
    <property type="component" value="Chromosome"/>
</dbReference>
<dbReference type="RefSeq" id="WP_067629873.1">
    <property type="nucleotide sequence ID" value="NZ_CP013213.1"/>
</dbReference>
<keyword evidence="3" id="KW-1185">Reference proteome</keyword>
<dbReference type="STRING" id="1514105.AOC36_00515"/>
<evidence type="ECO:0000259" key="1">
    <source>
        <dbReference type="Pfam" id="PF01243"/>
    </source>
</evidence>
<reference evidence="2 3" key="1">
    <citation type="submission" date="2015-10" db="EMBL/GenBank/DDBJ databases">
        <title>Erysipelothrix larvae sp. LV19 isolated from the larval gut of the rhinoceros beetle, Trypoxylus dichotomus.</title>
        <authorList>
            <person name="Lim S."/>
            <person name="Kim B.-C."/>
        </authorList>
    </citation>
    <scope>NUCLEOTIDE SEQUENCE [LARGE SCALE GENOMIC DNA]</scope>
    <source>
        <strain evidence="2 3">LV19</strain>
    </source>
</reference>
<dbReference type="EMBL" id="CP013213">
    <property type="protein sequence ID" value="AMC92528.1"/>
    <property type="molecule type" value="Genomic_DNA"/>
</dbReference>
<evidence type="ECO:0000313" key="3">
    <source>
        <dbReference type="Proteomes" id="UP000063781"/>
    </source>
</evidence>
<gene>
    <name evidence="2" type="ORF">AOC36_00515</name>
</gene>
<dbReference type="Pfam" id="PF01243">
    <property type="entry name" value="PNPOx_N"/>
    <property type="match status" value="1"/>
</dbReference>
<dbReference type="InterPro" id="IPR011576">
    <property type="entry name" value="Pyridox_Oxase_N"/>
</dbReference>
<name>A0A0X8GY20_9FIRM</name>
<proteinExistence type="predicted"/>
<dbReference type="Gene3D" id="2.30.110.10">
    <property type="entry name" value="Electron Transport, Fmn-binding Protein, Chain A"/>
    <property type="match status" value="1"/>
</dbReference>
<protein>
    <recommendedName>
        <fullName evidence="1">Pyridoxamine 5'-phosphate oxidase N-terminal domain-containing protein</fullName>
    </recommendedName>
</protein>
<dbReference type="SUPFAM" id="SSF50475">
    <property type="entry name" value="FMN-binding split barrel"/>
    <property type="match status" value="1"/>
</dbReference>
<dbReference type="OrthoDB" id="9790003at2"/>
<sequence length="140" mass="15883">MTDIHAKALSLLNERFGKDSLISLATLDGKRPSVRIVNSYYENGSFYTITYSQSNKIKEIHNNPEVALCGEWFSGHGFAEDLGYILDSKNMNLMSKLTDVFSSWYHNGHIDETDPNTCLLQIKLTDCVLFSNGTKYEIDF</sequence>
<dbReference type="InterPro" id="IPR012349">
    <property type="entry name" value="Split_barrel_FMN-bd"/>
</dbReference>
<dbReference type="AlphaFoldDB" id="A0A0X8GY20"/>
<feature type="domain" description="Pyridoxamine 5'-phosphate oxidase N-terminal" evidence="1">
    <location>
        <begin position="18"/>
        <end position="77"/>
    </location>
</feature>
<evidence type="ECO:0000313" key="2">
    <source>
        <dbReference type="EMBL" id="AMC92528.1"/>
    </source>
</evidence>
<organism evidence="2 3">
    <name type="scientific">Erysipelothrix larvae</name>
    <dbReference type="NCBI Taxonomy" id="1514105"/>
    <lineage>
        <taxon>Bacteria</taxon>
        <taxon>Bacillati</taxon>
        <taxon>Bacillota</taxon>
        <taxon>Erysipelotrichia</taxon>
        <taxon>Erysipelotrichales</taxon>
        <taxon>Erysipelotrichaceae</taxon>
        <taxon>Erysipelothrix</taxon>
    </lineage>
</organism>
<dbReference type="KEGG" id="erl:AOC36_00515"/>